<proteinExistence type="predicted"/>
<gene>
    <name evidence="4" type="ORF">EDD55_10480</name>
</gene>
<dbReference type="SUPFAM" id="SSF53756">
    <property type="entry name" value="UDP-Glycosyltransferase/glycogen phosphorylase"/>
    <property type="match status" value="1"/>
</dbReference>
<evidence type="ECO:0000256" key="3">
    <source>
        <dbReference type="PROSITE-ProRule" id="PRU00339"/>
    </source>
</evidence>
<evidence type="ECO:0000256" key="2">
    <source>
        <dbReference type="ARBA" id="ARBA00022803"/>
    </source>
</evidence>
<keyword evidence="1" id="KW-0677">Repeat</keyword>
<dbReference type="EMBL" id="SLZW01000004">
    <property type="protein sequence ID" value="TCS62989.1"/>
    <property type="molecule type" value="Genomic_DNA"/>
</dbReference>
<dbReference type="Pfam" id="PF14559">
    <property type="entry name" value="TPR_19"/>
    <property type="match status" value="1"/>
</dbReference>
<evidence type="ECO:0000256" key="1">
    <source>
        <dbReference type="ARBA" id="ARBA00022737"/>
    </source>
</evidence>
<dbReference type="PROSITE" id="PS50293">
    <property type="entry name" value="TPR_REGION"/>
    <property type="match status" value="1"/>
</dbReference>
<dbReference type="SUPFAM" id="SSF48452">
    <property type="entry name" value="TPR-like"/>
    <property type="match status" value="2"/>
</dbReference>
<feature type="repeat" description="TPR" evidence="3">
    <location>
        <begin position="174"/>
        <end position="207"/>
    </location>
</feature>
<name>A0A4R3JAI0_9PROT</name>
<dbReference type="Gene3D" id="1.25.40.10">
    <property type="entry name" value="Tetratricopeptide repeat domain"/>
    <property type="match status" value="3"/>
</dbReference>
<feature type="repeat" description="TPR" evidence="3">
    <location>
        <begin position="208"/>
        <end position="241"/>
    </location>
</feature>
<dbReference type="Pfam" id="PF13181">
    <property type="entry name" value="TPR_8"/>
    <property type="match status" value="1"/>
</dbReference>
<keyword evidence="5" id="KW-1185">Reference proteome</keyword>
<dbReference type="RefSeq" id="WP_132938733.1">
    <property type="nucleotide sequence ID" value="NZ_CP119676.1"/>
</dbReference>
<dbReference type="Gene3D" id="3.40.50.2000">
    <property type="entry name" value="Glycogen Phosphorylase B"/>
    <property type="match status" value="1"/>
</dbReference>
<reference evidence="4 5" key="1">
    <citation type="submission" date="2019-03" db="EMBL/GenBank/DDBJ databases">
        <title>Genomic Encyclopedia of Type Strains, Phase IV (KMG-IV): sequencing the most valuable type-strain genomes for metagenomic binning, comparative biology and taxonomic classification.</title>
        <authorList>
            <person name="Goeker M."/>
        </authorList>
    </citation>
    <scope>NUCLEOTIDE SEQUENCE [LARGE SCALE GENOMIC DNA]</scope>
    <source>
        <strain evidence="4 5">DSM 101688</strain>
    </source>
</reference>
<dbReference type="OrthoDB" id="9778733at2"/>
<organism evidence="4 5">
    <name type="scientific">Varunaivibrio sulfuroxidans</name>
    <dbReference type="NCBI Taxonomy" id="1773489"/>
    <lineage>
        <taxon>Bacteria</taxon>
        <taxon>Pseudomonadati</taxon>
        <taxon>Pseudomonadota</taxon>
        <taxon>Alphaproteobacteria</taxon>
        <taxon>Rhodospirillales</taxon>
        <taxon>Magnetovibrionaceae</taxon>
        <taxon>Varunaivibrio</taxon>
    </lineage>
</organism>
<dbReference type="Pfam" id="PF13432">
    <property type="entry name" value="TPR_16"/>
    <property type="match status" value="2"/>
</dbReference>
<dbReference type="PROSITE" id="PS50005">
    <property type="entry name" value="TPR"/>
    <property type="match status" value="5"/>
</dbReference>
<keyword evidence="2 3" id="KW-0802">TPR repeat</keyword>
<dbReference type="InterPro" id="IPR050498">
    <property type="entry name" value="Ycf3"/>
</dbReference>
<dbReference type="PANTHER" id="PTHR44858:SF1">
    <property type="entry name" value="UDP-N-ACETYLGLUCOSAMINE--PEPTIDE N-ACETYLGLUCOSAMINYLTRANSFERASE SPINDLY-RELATED"/>
    <property type="match status" value="1"/>
</dbReference>
<accession>A0A4R3JAI0</accession>
<dbReference type="InterPro" id="IPR019734">
    <property type="entry name" value="TPR_rpt"/>
</dbReference>
<dbReference type="PANTHER" id="PTHR44858">
    <property type="entry name" value="TETRATRICOPEPTIDE REPEAT PROTEIN 6"/>
    <property type="match status" value="1"/>
</dbReference>
<feature type="repeat" description="TPR" evidence="3">
    <location>
        <begin position="242"/>
        <end position="275"/>
    </location>
</feature>
<sequence length="588" mass="63713">MSDLQHLLASGLSLHQSGRLGEAAKVYEKVLIEEPNNADALNLLGLIFQAVGELDTAISLLSQAGEAAPDYFAPFVNLGNVLQQAGRLDEALDAFRRAILLNPEAAPAYNNLASCLNALDRHQEAMEACVQGLAHDKSLSDLSVNMANALLGLDRPEEALKTLEKVMPHCGDNANAWFNLGLTHMDLGQYEDARDALSKATALESGNETAHYNLALASLKLDAFDAAVTAFERAIALREDYVDAYCNLASAHQSKGDSTAAIECLRTALTFEPESVDLHWNLSLALLQAGRYREGWKEYEWRWRTPTFAAFKRNFSTPQWDGGPLAGRTIALLGEQGFGDAIQFIRYVAMVRERGGRVIVECRAGLERLFSGIDGVAQVVTLGDPLPPFDVQVPLMSLPHLLGTTLETVPAETPYLAPPGESAVPRELFEVSGLKVGLVWAGSPTRRDNHKRSCAPTLLQGLLNVPGTTFYSLQVGPFRDDVRALSEASPGGANLIDLAGFLEDFADTAAALDALDLVISVDTGVLHLAGALGKEAWALMAQPTGFLWMDERADSVWYPTIRLFRQSHPGDWGGVLDAVEAALREKIE</sequence>
<dbReference type="SMART" id="SM00028">
    <property type="entry name" value="TPR"/>
    <property type="match status" value="8"/>
</dbReference>
<dbReference type="Proteomes" id="UP000295304">
    <property type="component" value="Unassembled WGS sequence"/>
</dbReference>
<dbReference type="AlphaFoldDB" id="A0A4R3JAI0"/>
<evidence type="ECO:0000313" key="4">
    <source>
        <dbReference type="EMBL" id="TCS62989.1"/>
    </source>
</evidence>
<feature type="repeat" description="TPR" evidence="3">
    <location>
        <begin position="72"/>
        <end position="105"/>
    </location>
</feature>
<dbReference type="InterPro" id="IPR011990">
    <property type="entry name" value="TPR-like_helical_dom_sf"/>
</dbReference>
<feature type="repeat" description="TPR" evidence="3">
    <location>
        <begin position="38"/>
        <end position="71"/>
    </location>
</feature>
<evidence type="ECO:0000313" key="5">
    <source>
        <dbReference type="Proteomes" id="UP000295304"/>
    </source>
</evidence>
<protein>
    <submittedName>
        <fullName evidence="4">Tetratricopeptide (TPR) repeat protein</fullName>
    </submittedName>
</protein>
<comment type="caution">
    <text evidence="4">The sequence shown here is derived from an EMBL/GenBank/DDBJ whole genome shotgun (WGS) entry which is preliminary data.</text>
</comment>